<dbReference type="FunFam" id="3.40.50.300:FF:001145">
    <property type="entry name" value="Putative dynein heavy chain"/>
    <property type="match status" value="1"/>
</dbReference>
<feature type="non-terminal residue" evidence="3">
    <location>
        <position position="1"/>
    </location>
</feature>
<dbReference type="AlphaFoldDB" id="A0A5J4SPY7"/>
<dbReference type="Pfam" id="PF12781">
    <property type="entry name" value="AAA_9"/>
    <property type="match status" value="1"/>
</dbReference>
<proteinExistence type="predicted"/>
<keyword evidence="1" id="KW-0175">Coiled coil</keyword>
<feature type="coiled-coil region" evidence="1">
    <location>
        <begin position="183"/>
        <end position="214"/>
    </location>
</feature>
<dbReference type="InterPro" id="IPR035706">
    <property type="entry name" value="AAA_9"/>
</dbReference>
<evidence type="ECO:0000256" key="1">
    <source>
        <dbReference type="SAM" id="Coils"/>
    </source>
</evidence>
<organism evidence="3 4">
    <name type="scientific">Streblomastix strix</name>
    <dbReference type="NCBI Taxonomy" id="222440"/>
    <lineage>
        <taxon>Eukaryota</taxon>
        <taxon>Metamonada</taxon>
        <taxon>Preaxostyla</taxon>
        <taxon>Oxymonadida</taxon>
        <taxon>Streblomastigidae</taxon>
        <taxon>Streblomastix</taxon>
    </lineage>
</organism>
<feature type="domain" description="Dynein heavy chain ATP-binding dynein motor region" evidence="2">
    <location>
        <begin position="19"/>
        <end position="238"/>
    </location>
</feature>
<sequence>PFSSNAQIATTLNDQVAVRQWNLDGLPADNLSIENGLIMTNARRWPLMIDPQGQANKWIRKKENKNLDVVKLTEDTFLRTLENAIRFGRTVLIESVGEELDPALEPILLRQTFFNRGQEMMKLGDSILPYNNTFKLYMTSKLPNPKYAPESSVKVTLLNFTVTPTGLEDQLLANVVIAERPDLEESKNELMTSNAKMKAKLKELEDLILKQLSETLNPLDDEDLITTLNESKRMSTEIAEKVVEAEETEKQIDETRNTYKPMAVRGSLLFFCVADLATIDP</sequence>
<dbReference type="InterPro" id="IPR026983">
    <property type="entry name" value="DHC"/>
</dbReference>
<dbReference type="EMBL" id="SNRW01040043">
    <property type="protein sequence ID" value="KAA6347155.1"/>
    <property type="molecule type" value="Genomic_DNA"/>
</dbReference>
<dbReference type="GO" id="GO:0030286">
    <property type="term" value="C:dynein complex"/>
    <property type="evidence" value="ECO:0007669"/>
    <property type="project" value="InterPro"/>
</dbReference>
<evidence type="ECO:0000313" key="4">
    <source>
        <dbReference type="Proteomes" id="UP000324800"/>
    </source>
</evidence>
<evidence type="ECO:0000313" key="3">
    <source>
        <dbReference type="EMBL" id="KAA6347155.1"/>
    </source>
</evidence>
<feature type="non-terminal residue" evidence="3">
    <location>
        <position position="281"/>
    </location>
</feature>
<name>A0A5J4SPY7_9EUKA</name>
<dbReference type="OrthoDB" id="447173at2759"/>
<reference evidence="3 4" key="1">
    <citation type="submission" date="2019-03" db="EMBL/GenBank/DDBJ databases">
        <title>Single cell metagenomics reveals metabolic interactions within the superorganism composed of flagellate Streblomastix strix and complex community of Bacteroidetes bacteria on its surface.</title>
        <authorList>
            <person name="Treitli S.C."/>
            <person name="Kolisko M."/>
            <person name="Husnik F."/>
            <person name="Keeling P."/>
            <person name="Hampl V."/>
        </authorList>
    </citation>
    <scope>NUCLEOTIDE SEQUENCE [LARGE SCALE GENOMIC DNA]</scope>
    <source>
        <strain evidence="3">ST1C</strain>
    </source>
</reference>
<dbReference type="Gene3D" id="3.40.50.300">
    <property type="entry name" value="P-loop containing nucleotide triphosphate hydrolases"/>
    <property type="match status" value="1"/>
</dbReference>
<comment type="caution">
    <text evidence="3">The sequence shown here is derived from an EMBL/GenBank/DDBJ whole genome shotgun (WGS) entry which is preliminary data.</text>
</comment>
<accession>A0A5J4SPY7</accession>
<dbReference type="Proteomes" id="UP000324800">
    <property type="component" value="Unassembled WGS sequence"/>
</dbReference>
<gene>
    <name evidence="3" type="ORF">EZS28_052044</name>
</gene>
<evidence type="ECO:0000259" key="2">
    <source>
        <dbReference type="Pfam" id="PF12781"/>
    </source>
</evidence>
<dbReference type="GO" id="GO:0051959">
    <property type="term" value="F:dynein light intermediate chain binding"/>
    <property type="evidence" value="ECO:0007669"/>
    <property type="project" value="InterPro"/>
</dbReference>
<dbReference type="GO" id="GO:0045505">
    <property type="term" value="F:dynein intermediate chain binding"/>
    <property type="evidence" value="ECO:0007669"/>
    <property type="project" value="InterPro"/>
</dbReference>
<dbReference type="Gene3D" id="6.10.140.1060">
    <property type="match status" value="1"/>
</dbReference>
<dbReference type="PANTHER" id="PTHR22878">
    <property type="entry name" value="DYNEIN HEAVY CHAIN 6, AXONEMAL-LIKE-RELATED"/>
    <property type="match status" value="1"/>
</dbReference>
<dbReference type="GO" id="GO:0007018">
    <property type="term" value="P:microtubule-based movement"/>
    <property type="evidence" value="ECO:0007669"/>
    <property type="project" value="InterPro"/>
</dbReference>
<dbReference type="PANTHER" id="PTHR22878:SF73">
    <property type="entry name" value="DYNEIN AXONEMAL HEAVY CHAIN 1"/>
    <property type="match status" value="1"/>
</dbReference>
<dbReference type="InterPro" id="IPR027417">
    <property type="entry name" value="P-loop_NTPase"/>
</dbReference>
<protein>
    <submittedName>
        <fullName evidence="3">Putative Dynein heavy chain 1, axonemal</fullName>
    </submittedName>
</protein>